<feature type="compositionally biased region" description="Basic and acidic residues" evidence="9">
    <location>
        <begin position="748"/>
        <end position="761"/>
    </location>
</feature>
<evidence type="ECO:0000313" key="13">
    <source>
        <dbReference type="Proteomes" id="UP000007266"/>
    </source>
</evidence>
<accession>D6WH09</accession>
<dbReference type="InterPro" id="IPR050951">
    <property type="entry name" value="Retrovirus_Pol_polyprotein"/>
</dbReference>
<dbReference type="GO" id="GO:0015074">
    <property type="term" value="P:DNA integration"/>
    <property type="evidence" value="ECO:0007669"/>
    <property type="project" value="InterPro"/>
</dbReference>
<dbReference type="eggNOG" id="KOG0017">
    <property type="taxonomic scope" value="Eukaryota"/>
</dbReference>
<keyword evidence="7" id="KW-0378">Hydrolase</keyword>
<dbReference type="InterPro" id="IPR001584">
    <property type="entry name" value="Integrase_cat-core"/>
</dbReference>
<dbReference type="PANTHER" id="PTHR37984">
    <property type="entry name" value="PROTEIN CBG26694"/>
    <property type="match status" value="1"/>
</dbReference>
<dbReference type="CDD" id="cd01647">
    <property type="entry name" value="RT_LTR"/>
    <property type="match status" value="1"/>
</dbReference>
<dbReference type="FunFam" id="1.10.340.70:FF:000001">
    <property type="entry name" value="Retrovirus-related Pol polyprotein from transposon gypsy-like Protein"/>
    <property type="match status" value="1"/>
</dbReference>
<evidence type="ECO:0000256" key="4">
    <source>
        <dbReference type="ARBA" id="ARBA00022695"/>
    </source>
</evidence>
<dbReference type="PROSITE" id="PS50994">
    <property type="entry name" value="INTEGRASE"/>
    <property type="match status" value="1"/>
</dbReference>
<dbReference type="STRING" id="7070.D6WH09"/>
<dbReference type="CDD" id="cd09274">
    <property type="entry name" value="RNase_HI_RT_Ty3"/>
    <property type="match status" value="1"/>
</dbReference>
<keyword evidence="4" id="KW-0548">Nucleotidyltransferase</keyword>
<dbReference type="InterPro" id="IPR012337">
    <property type="entry name" value="RNaseH-like_sf"/>
</dbReference>
<evidence type="ECO:0000259" key="10">
    <source>
        <dbReference type="PROSITE" id="PS50878"/>
    </source>
</evidence>
<dbReference type="Pfam" id="PF17921">
    <property type="entry name" value="Integrase_H2C2"/>
    <property type="match status" value="1"/>
</dbReference>
<reference evidence="12 13" key="2">
    <citation type="journal article" date="2010" name="Nucleic Acids Res.">
        <title>BeetleBase in 2010: revisions to provide comprehensive genomic information for Tribolium castaneum.</title>
        <authorList>
            <person name="Kim H.S."/>
            <person name="Murphy T."/>
            <person name="Xia J."/>
            <person name="Caragea D."/>
            <person name="Park Y."/>
            <person name="Beeman R.W."/>
            <person name="Lorenzen M.D."/>
            <person name="Butcher S."/>
            <person name="Manak J.R."/>
            <person name="Brown S.J."/>
        </authorList>
    </citation>
    <scope>GENOME REANNOTATION</scope>
    <source>
        <strain evidence="12 13">Georgia GA2</strain>
    </source>
</reference>
<sequence length="883" mass="103117">MASGYFQVELHPDDREISAFSTPTGHYEFKRMAMGLRNAPSTWQRLMYSVFSGLVGLECLVYLDDVIVFSSSNYKEHLERLKSVFDRLRQANLKLKPTKCNFLMREAKYLGHIISSEGVKTDPEKTKIVESYPVPKNPKGVRAFLGLCGFYRRFIPNFATIVKPLIQLTKKDIKYHWGKEQETAFKTLKQALVTPPILKYPDFRRPFIVATDASGIAISAILSQKYEIEHPICYASRCLKDPETRYSTIEREALAIVWAVKYFRCYLVGTKFIIITDHRPLKYLLTIKEPSSRLARWAMTLAEFDFEVQYRPGKHHHVDAFTRLDYLEETENEVRVLQTECTPIIYELEEIQKAQEEDEEVLTLQQKEGFYKAPNGLSYKERNREERQDKLIVPKKMQRKIIQLYHDTPFMAHGGRKKTTELIQKEFYWKGMTQDIRKYCEGCHSCNIRKTHPHPSAEMQTMPVPPCTFGLVSMDIVGPLNLTTNGNKYILTCMDYLTRYPECIALPDMKTETIARAFVNNVILRHGTPRILLTDCGAQFLSDVFTEICQKLNIEKIQTSPYRPSTNGVIERMHHVLKTMISHYVTEENSNWDEMLPYVLMAYRNRTHEATNESPFFLMYGRDMELPFHSILKPDRVRYNIDIHYPTELMARLNKALQQASKTLEDTNIKRGERANQKRKFREFQIGDRVYLYTPAIKGNKLASKFYPKWSGPYRIVTQTGPVNFKIKEIGTTKELLVHTDRLKLWKSNDKEQQDDQEVKEASPANAEEQQEHEIDGQLTEPPEVPEHQNINLWYPGRNIDNNDTSEESEQDSGEESSDTLTPEWDDHYDYPQMNEWTESSSEEEQEEANQEPEQELQHQQRRYNTRSQGRASPHPWVLRRAL</sequence>
<dbReference type="Pfam" id="PF00665">
    <property type="entry name" value="rve"/>
    <property type="match status" value="1"/>
</dbReference>
<evidence type="ECO:0000256" key="9">
    <source>
        <dbReference type="SAM" id="MobiDB-lite"/>
    </source>
</evidence>
<dbReference type="PANTHER" id="PTHR37984:SF5">
    <property type="entry name" value="PROTEIN NYNRIN-LIKE"/>
    <property type="match status" value="1"/>
</dbReference>
<dbReference type="FunFam" id="3.30.70.270:FF:000020">
    <property type="entry name" value="Transposon Tf2-6 polyprotein-like Protein"/>
    <property type="match status" value="1"/>
</dbReference>
<dbReference type="AlphaFoldDB" id="D6WH09"/>
<feature type="domain" description="Integrase catalytic" evidence="11">
    <location>
        <begin position="459"/>
        <end position="623"/>
    </location>
</feature>
<keyword evidence="5" id="KW-0540">Nuclease</keyword>
<dbReference type="InterPro" id="IPR000477">
    <property type="entry name" value="RT_dom"/>
</dbReference>
<evidence type="ECO:0000259" key="11">
    <source>
        <dbReference type="PROSITE" id="PS50994"/>
    </source>
</evidence>
<dbReference type="SUPFAM" id="SSF53098">
    <property type="entry name" value="Ribonuclease H-like"/>
    <property type="match status" value="1"/>
</dbReference>
<dbReference type="InterPro" id="IPR043128">
    <property type="entry name" value="Rev_trsase/Diguanyl_cyclase"/>
</dbReference>
<dbReference type="GO" id="GO:0042575">
    <property type="term" value="C:DNA polymerase complex"/>
    <property type="evidence" value="ECO:0007669"/>
    <property type="project" value="UniProtKB-ARBA"/>
</dbReference>
<dbReference type="SUPFAM" id="SSF56672">
    <property type="entry name" value="DNA/RNA polymerases"/>
    <property type="match status" value="1"/>
</dbReference>
<dbReference type="Gene3D" id="3.30.70.270">
    <property type="match status" value="2"/>
</dbReference>
<feature type="domain" description="Reverse transcriptase" evidence="10">
    <location>
        <begin position="1"/>
        <end position="114"/>
    </location>
</feature>
<keyword evidence="13" id="KW-1185">Reference proteome</keyword>
<reference evidence="12 13" key="1">
    <citation type="journal article" date="2008" name="Nature">
        <title>The genome of the model beetle and pest Tribolium castaneum.</title>
        <authorList>
            <consortium name="Tribolium Genome Sequencing Consortium"/>
            <person name="Richards S."/>
            <person name="Gibbs R.A."/>
            <person name="Weinstock G.M."/>
            <person name="Brown S.J."/>
            <person name="Denell R."/>
            <person name="Beeman R.W."/>
            <person name="Gibbs R."/>
            <person name="Beeman R.W."/>
            <person name="Brown S.J."/>
            <person name="Bucher G."/>
            <person name="Friedrich M."/>
            <person name="Grimmelikhuijzen C.J."/>
            <person name="Klingler M."/>
            <person name="Lorenzen M."/>
            <person name="Richards S."/>
            <person name="Roth S."/>
            <person name="Schroder R."/>
            <person name="Tautz D."/>
            <person name="Zdobnov E.M."/>
            <person name="Muzny D."/>
            <person name="Gibbs R.A."/>
            <person name="Weinstock G.M."/>
            <person name="Attaway T."/>
            <person name="Bell S."/>
            <person name="Buhay C.J."/>
            <person name="Chandrabose M.N."/>
            <person name="Chavez D."/>
            <person name="Clerk-Blankenburg K.P."/>
            <person name="Cree A."/>
            <person name="Dao M."/>
            <person name="Davis C."/>
            <person name="Chacko J."/>
            <person name="Dinh H."/>
            <person name="Dugan-Rocha S."/>
            <person name="Fowler G."/>
            <person name="Garner T.T."/>
            <person name="Garnes J."/>
            <person name="Gnirke A."/>
            <person name="Hawes A."/>
            <person name="Hernandez J."/>
            <person name="Hines S."/>
            <person name="Holder M."/>
            <person name="Hume J."/>
            <person name="Jhangiani S.N."/>
            <person name="Joshi V."/>
            <person name="Khan Z.M."/>
            <person name="Jackson L."/>
            <person name="Kovar C."/>
            <person name="Kowis A."/>
            <person name="Lee S."/>
            <person name="Lewis L.R."/>
            <person name="Margolis J."/>
            <person name="Morgan M."/>
            <person name="Nazareth L.V."/>
            <person name="Nguyen N."/>
            <person name="Okwuonu G."/>
            <person name="Parker D."/>
            <person name="Richards S."/>
            <person name="Ruiz S.J."/>
            <person name="Santibanez J."/>
            <person name="Savard J."/>
            <person name="Scherer S.E."/>
            <person name="Schneider B."/>
            <person name="Sodergren E."/>
            <person name="Tautz D."/>
            <person name="Vattahil S."/>
            <person name="Villasana D."/>
            <person name="White C.S."/>
            <person name="Wright R."/>
            <person name="Park Y."/>
            <person name="Beeman R.W."/>
            <person name="Lord J."/>
            <person name="Oppert B."/>
            <person name="Lorenzen M."/>
            <person name="Brown S."/>
            <person name="Wang L."/>
            <person name="Savard J."/>
            <person name="Tautz D."/>
            <person name="Richards S."/>
            <person name="Weinstock G."/>
            <person name="Gibbs R.A."/>
            <person name="Liu Y."/>
            <person name="Worley K."/>
            <person name="Weinstock G."/>
            <person name="Elsik C.G."/>
            <person name="Reese J.T."/>
            <person name="Elhaik E."/>
            <person name="Landan G."/>
            <person name="Graur D."/>
            <person name="Arensburger P."/>
            <person name="Atkinson P."/>
            <person name="Beeman R.W."/>
            <person name="Beidler J."/>
            <person name="Brown S.J."/>
            <person name="Demuth J.P."/>
            <person name="Drury D.W."/>
            <person name="Du Y.Z."/>
            <person name="Fujiwara H."/>
            <person name="Lorenzen M."/>
            <person name="Maselli V."/>
            <person name="Osanai M."/>
            <person name="Park Y."/>
            <person name="Robertson H.M."/>
            <person name="Tu Z."/>
            <person name="Wang J.J."/>
            <person name="Wang S."/>
            <person name="Richards S."/>
            <person name="Song H."/>
            <person name="Zhang L."/>
            <person name="Sodergren E."/>
            <person name="Werner D."/>
            <person name="Stanke M."/>
            <person name="Morgenstern B."/>
            <person name="Solovyev V."/>
            <person name="Kosarev P."/>
            <person name="Brown G."/>
            <person name="Chen H.C."/>
            <person name="Ermolaeva O."/>
            <person name="Hlavina W."/>
            <person name="Kapustin Y."/>
            <person name="Kiryutin B."/>
            <person name="Kitts P."/>
            <person name="Maglott D."/>
            <person name="Pruitt K."/>
            <person name="Sapojnikov V."/>
            <person name="Souvorov A."/>
            <person name="Mackey A.J."/>
            <person name="Waterhouse R.M."/>
            <person name="Wyder S."/>
            <person name="Zdobnov E.M."/>
            <person name="Zdobnov E.M."/>
            <person name="Wyder S."/>
            <person name="Kriventseva E.V."/>
            <person name="Kadowaki T."/>
            <person name="Bork P."/>
            <person name="Aranda M."/>
            <person name="Bao R."/>
            <person name="Beermann A."/>
            <person name="Berns N."/>
            <person name="Bolognesi R."/>
            <person name="Bonneton F."/>
            <person name="Bopp D."/>
            <person name="Brown S.J."/>
            <person name="Bucher G."/>
            <person name="Butts T."/>
            <person name="Chaumot A."/>
            <person name="Denell R.E."/>
            <person name="Ferrier D.E."/>
            <person name="Friedrich M."/>
            <person name="Gordon C.M."/>
            <person name="Jindra M."/>
            <person name="Klingler M."/>
            <person name="Lan Q."/>
            <person name="Lattorff H.M."/>
            <person name="Laudet V."/>
            <person name="von Levetsow C."/>
            <person name="Liu Z."/>
            <person name="Lutz R."/>
            <person name="Lynch J.A."/>
            <person name="da Fonseca R.N."/>
            <person name="Posnien N."/>
            <person name="Reuter R."/>
            <person name="Roth S."/>
            <person name="Savard J."/>
            <person name="Schinko J.B."/>
            <person name="Schmitt C."/>
            <person name="Schoppmeier M."/>
            <person name="Schroder R."/>
            <person name="Shippy T.D."/>
            <person name="Simonnet F."/>
            <person name="Marques-Souza H."/>
            <person name="Tautz D."/>
            <person name="Tomoyasu Y."/>
            <person name="Trauner J."/>
            <person name="Van der Zee M."/>
            <person name="Vervoort M."/>
            <person name="Wittkopp N."/>
            <person name="Wimmer E.A."/>
            <person name="Yang X."/>
            <person name="Jones A.K."/>
            <person name="Sattelle D.B."/>
            <person name="Ebert P.R."/>
            <person name="Nelson D."/>
            <person name="Scott J.G."/>
            <person name="Beeman R.W."/>
            <person name="Muthukrishnan S."/>
            <person name="Kramer K.J."/>
            <person name="Arakane Y."/>
            <person name="Beeman R.W."/>
            <person name="Zhu Q."/>
            <person name="Hogenkamp D."/>
            <person name="Dixit R."/>
            <person name="Oppert B."/>
            <person name="Jiang H."/>
            <person name="Zou Z."/>
            <person name="Marshall J."/>
            <person name="Elpidina E."/>
            <person name="Vinokurov K."/>
            <person name="Oppert C."/>
            <person name="Zou Z."/>
            <person name="Evans J."/>
            <person name="Lu Z."/>
            <person name="Zhao P."/>
            <person name="Sumathipala N."/>
            <person name="Altincicek B."/>
            <person name="Vilcinskas A."/>
            <person name="Williams M."/>
            <person name="Hultmark D."/>
            <person name="Hetru C."/>
            <person name="Jiang H."/>
            <person name="Grimmelikhuijzen C.J."/>
            <person name="Hauser F."/>
            <person name="Cazzamali G."/>
            <person name="Williamson M."/>
            <person name="Park Y."/>
            <person name="Li B."/>
            <person name="Tanaka Y."/>
            <person name="Predel R."/>
            <person name="Neupert S."/>
            <person name="Schachtner J."/>
            <person name="Verleyen P."/>
            <person name="Raible F."/>
            <person name="Bork P."/>
            <person name="Friedrich M."/>
            <person name="Walden K.K."/>
            <person name="Robertson H.M."/>
            <person name="Angeli S."/>
            <person name="Foret S."/>
            <person name="Bucher G."/>
            <person name="Schuetz S."/>
            <person name="Maleszka R."/>
            <person name="Wimmer E.A."/>
            <person name="Beeman R.W."/>
            <person name="Lorenzen M."/>
            <person name="Tomoyasu Y."/>
            <person name="Miller S.C."/>
            <person name="Grossmann D."/>
            <person name="Bucher G."/>
        </authorList>
    </citation>
    <scope>NUCLEOTIDE SEQUENCE [LARGE SCALE GENOMIC DNA]</scope>
    <source>
        <strain evidence="12 13">Georgia GA2</strain>
    </source>
</reference>
<dbReference type="FunFam" id="3.30.420.10:FF:000032">
    <property type="entry name" value="Retrovirus-related Pol polyprotein from transposon 297-like Protein"/>
    <property type="match status" value="1"/>
</dbReference>
<evidence type="ECO:0000256" key="7">
    <source>
        <dbReference type="ARBA" id="ARBA00022801"/>
    </source>
</evidence>
<dbReference type="Gene3D" id="3.30.420.10">
    <property type="entry name" value="Ribonuclease H-like superfamily/Ribonuclease H"/>
    <property type="match status" value="1"/>
</dbReference>
<dbReference type="OMA" id="AWENESE"/>
<dbReference type="GO" id="GO:0003676">
    <property type="term" value="F:nucleic acid binding"/>
    <property type="evidence" value="ECO:0007669"/>
    <property type="project" value="InterPro"/>
</dbReference>
<dbReference type="EC" id="2.7.7.49" evidence="1"/>
<evidence type="ECO:0000256" key="1">
    <source>
        <dbReference type="ARBA" id="ARBA00012493"/>
    </source>
</evidence>
<evidence type="ECO:0000256" key="3">
    <source>
        <dbReference type="ARBA" id="ARBA00022679"/>
    </source>
</evidence>
<keyword evidence="6" id="KW-0255">Endonuclease</keyword>
<name>D6WH09_TRICA</name>
<feature type="compositionally biased region" description="Acidic residues" evidence="9">
    <location>
        <begin position="841"/>
        <end position="855"/>
    </location>
</feature>
<evidence type="ECO:0000256" key="2">
    <source>
        <dbReference type="ARBA" id="ARBA00022670"/>
    </source>
</evidence>
<dbReference type="InterPro" id="IPR041373">
    <property type="entry name" value="RT_RNaseH"/>
</dbReference>
<dbReference type="InterPro" id="IPR054465">
    <property type="entry name" value="Integrase_p58-like_C"/>
</dbReference>
<feature type="region of interest" description="Disordered" evidence="9">
    <location>
        <begin position="748"/>
        <end position="883"/>
    </location>
</feature>
<dbReference type="Pfam" id="PF17917">
    <property type="entry name" value="RT_RNaseH"/>
    <property type="match status" value="1"/>
</dbReference>
<dbReference type="FunFam" id="3.30.70.270:FF:000003">
    <property type="entry name" value="Transposon Ty3-G Gag-Pol polyprotein"/>
    <property type="match status" value="1"/>
</dbReference>
<dbReference type="InParanoid" id="D6WH09"/>
<dbReference type="EMBL" id="KQ971321">
    <property type="protein sequence ID" value="EFA00130.1"/>
    <property type="molecule type" value="Genomic_DNA"/>
</dbReference>
<dbReference type="FunFam" id="3.10.10.10:FF:000007">
    <property type="entry name" value="Retrovirus-related Pol polyprotein from transposon 17.6-like Protein"/>
    <property type="match status" value="1"/>
</dbReference>
<dbReference type="Proteomes" id="UP000007266">
    <property type="component" value="Linkage group 3"/>
</dbReference>
<dbReference type="Pfam" id="PF00078">
    <property type="entry name" value="RVT_1"/>
    <property type="match status" value="1"/>
</dbReference>
<keyword evidence="3" id="KW-0808">Transferase</keyword>
<gene>
    <name evidence="12" type="primary">GLEAN_02946</name>
    <name evidence="12" type="ORF">TcasGA2_TC002946</name>
</gene>
<keyword evidence="8" id="KW-0695">RNA-directed DNA polymerase</keyword>
<dbReference type="Pfam" id="PF22938">
    <property type="entry name" value="Integrase_p58_C"/>
    <property type="match status" value="1"/>
</dbReference>
<dbReference type="InterPro" id="IPR043502">
    <property type="entry name" value="DNA/RNA_pol_sf"/>
</dbReference>
<dbReference type="GO" id="GO:0006508">
    <property type="term" value="P:proteolysis"/>
    <property type="evidence" value="ECO:0007669"/>
    <property type="project" value="UniProtKB-KW"/>
</dbReference>
<evidence type="ECO:0000256" key="5">
    <source>
        <dbReference type="ARBA" id="ARBA00022722"/>
    </source>
</evidence>
<dbReference type="Gene3D" id="1.10.340.70">
    <property type="match status" value="1"/>
</dbReference>
<evidence type="ECO:0000313" key="12">
    <source>
        <dbReference type="EMBL" id="EFA00130.1"/>
    </source>
</evidence>
<feature type="compositionally biased region" description="Acidic residues" evidence="9">
    <location>
        <begin position="804"/>
        <end position="818"/>
    </location>
</feature>
<evidence type="ECO:0000256" key="8">
    <source>
        <dbReference type="ARBA" id="ARBA00022918"/>
    </source>
</evidence>
<proteinExistence type="predicted"/>
<dbReference type="InterPro" id="IPR041588">
    <property type="entry name" value="Integrase_H2C2"/>
</dbReference>
<dbReference type="HOGENOM" id="CLU_000384_9_5_1"/>
<organism evidence="12 13">
    <name type="scientific">Tribolium castaneum</name>
    <name type="common">Red flour beetle</name>
    <dbReference type="NCBI Taxonomy" id="7070"/>
    <lineage>
        <taxon>Eukaryota</taxon>
        <taxon>Metazoa</taxon>
        <taxon>Ecdysozoa</taxon>
        <taxon>Arthropoda</taxon>
        <taxon>Hexapoda</taxon>
        <taxon>Insecta</taxon>
        <taxon>Pterygota</taxon>
        <taxon>Neoptera</taxon>
        <taxon>Endopterygota</taxon>
        <taxon>Coleoptera</taxon>
        <taxon>Polyphaga</taxon>
        <taxon>Cucujiformia</taxon>
        <taxon>Tenebrionidae</taxon>
        <taxon>Tenebrionidae incertae sedis</taxon>
        <taxon>Tribolium</taxon>
    </lineage>
</organism>
<dbReference type="GO" id="GO:0008233">
    <property type="term" value="F:peptidase activity"/>
    <property type="evidence" value="ECO:0007669"/>
    <property type="project" value="UniProtKB-KW"/>
</dbReference>
<dbReference type="GO" id="GO:0004519">
    <property type="term" value="F:endonuclease activity"/>
    <property type="evidence" value="ECO:0007669"/>
    <property type="project" value="UniProtKB-KW"/>
</dbReference>
<dbReference type="InterPro" id="IPR036397">
    <property type="entry name" value="RNaseH_sf"/>
</dbReference>
<evidence type="ECO:0000256" key="6">
    <source>
        <dbReference type="ARBA" id="ARBA00022759"/>
    </source>
</evidence>
<protein>
    <recommendedName>
        <fullName evidence="1">RNA-directed DNA polymerase</fullName>
        <ecNumber evidence="1">2.7.7.49</ecNumber>
    </recommendedName>
</protein>
<dbReference type="PROSITE" id="PS50878">
    <property type="entry name" value="RT_POL"/>
    <property type="match status" value="1"/>
</dbReference>
<keyword evidence="2" id="KW-0645">Protease</keyword>
<dbReference type="GO" id="GO:0003964">
    <property type="term" value="F:RNA-directed DNA polymerase activity"/>
    <property type="evidence" value="ECO:0007669"/>
    <property type="project" value="UniProtKB-KW"/>
</dbReference>